<dbReference type="Pfam" id="PF05685">
    <property type="entry name" value="Uma2"/>
    <property type="match status" value="1"/>
</dbReference>
<organism evidence="2 3">
    <name type="scientific">Tectimicrobiota bacterium</name>
    <dbReference type="NCBI Taxonomy" id="2528274"/>
    <lineage>
        <taxon>Bacteria</taxon>
        <taxon>Pseudomonadati</taxon>
        <taxon>Nitrospinota/Tectimicrobiota group</taxon>
        <taxon>Candidatus Tectimicrobiota</taxon>
    </lineage>
</organism>
<dbReference type="PANTHER" id="PTHR34107">
    <property type="entry name" value="SLL0198 PROTEIN-RELATED"/>
    <property type="match status" value="1"/>
</dbReference>
<dbReference type="InterPro" id="IPR011335">
    <property type="entry name" value="Restrct_endonuc-II-like"/>
</dbReference>
<evidence type="ECO:0000259" key="1">
    <source>
        <dbReference type="Pfam" id="PF05685"/>
    </source>
</evidence>
<dbReference type="InterPro" id="IPR008538">
    <property type="entry name" value="Uma2"/>
</dbReference>
<proteinExistence type="predicted"/>
<accession>A0A937VXZ9</accession>
<evidence type="ECO:0000313" key="3">
    <source>
        <dbReference type="Proteomes" id="UP000712673"/>
    </source>
</evidence>
<reference evidence="2" key="1">
    <citation type="submission" date="2019-03" db="EMBL/GenBank/DDBJ databases">
        <title>Lake Tanganyika Metagenome-Assembled Genomes (MAGs).</title>
        <authorList>
            <person name="Tran P."/>
        </authorList>
    </citation>
    <scope>NUCLEOTIDE SEQUENCE</scope>
    <source>
        <strain evidence="2">K_DeepCast_65m_m2_066</strain>
    </source>
</reference>
<gene>
    <name evidence="2" type="ORF">FJZ47_00275</name>
</gene>
<evidence type="ECO:0000313" key="2">
    <source>
        <dbReference type="EMBL" id="MBM3222230.1"/>
    </source>
</evidence>
<protein>
    <submittedName>
        <fullName evidence="2">Uma2 family endonuclease</fullName>
    </submittedName>
</protein>
<feature type="domain" description="Putative restriction endonuclease" evidence="1">
    <location>
        <begin position="69"/>
        <end position="236"/>
    </location>
</feature>
<keyword evidence="2" id="KW-0540">Nuclease</keyword>
<dbReference type="EMBL" id="VGLS01000003">
    <property type="protein sequence ID" value="MBM3222230.1"/>
    <property type="molecule type" value="Genomic_DNA"/>
</dbReference>
<comment type="caution">
    <text evidence="2">The sequence shown here is derived from an EMBL/GenBank/DDBJ whole genome shotgun (WGS) entry which is preliminary data.</text>
</comment>
<sequence length="242" mass="26733">MVRLSCCAWWIPVACDYQCVGARCPGSAQPCLLCRGMVECRKTCIGSPFIPLQEVPMALAATATLYTPDDLLALPEQGRYELIDGYLVERKMGAISSYAATNMLGLLWYFVHNHNLGLVFQANCGYQLFAEAPGRVRFADASFIRRGRLPEERPPQGYCQLAPDLVVEAVSPHDTAAELEAKIAQWLAAGVRLVWVLYPESKRLQIHRPDGTVTKLQTTDQLVGEDVVPGFQCQVADIFQGV</sequence>
<dbReference type="PANTHER" id="PTHR34107:SF1">
    <property type="entry name" value="SLL0198 PROTEIN"/>
    <property type="match status" value="1"/>
</dbReference>
<dbReference type="CDD" id="cd06260">
    <property type="entry name" value="DUF820-like"/>
    <property type="match status" value="1"/>
</dbReference>
<dbReference type="Gene3D" id="3.90.1570.10">
    <property type="entry name" value="tt1808, chain A"/>
    <property type="match status" value="1"/>
</dbReference>
<dbReference type="SUPFAM" id="SSF52980">
    <property type="entry name" value="Restriction endonuclease-like"/>
    <property type="match status" value="1"/>
</dbReference>
<keyword evidence="2" id="KW-0378">Hydrolase</keyword>
<keyword evidence="2" id="KW-0255">Endonuclease</keyword>
<dbReference type="Proteomes" id="UP000712673">
    <property type="component" value="Unassembled WGS sequence"/>
</dbReference>
<dbReference type="InterPro" id="IPR012296">
    <property type="entry name" value="Nuclease_put_TT1808"/>
</dbReference>
<dbReference type="GO" id="GO:0004519">
    <property type="term" value="F:endonuclease activity"/>
    <property type="evidence" value="ECO:0007669"/>
    <property type="project" value="UniProtKB-KW"/>
</dbReference>
<dbReference type="AlphaFoldDB" id="A0A937VXZ9"/>
<name>A0A937VXZ9_UNCTE</name>